<dbReference type="EMBL" id="BT070157">
    <property type="protein sequence ID" value="ACN37054.1"/>
    <property type="molecule type" value="mRNA"/>
</dbReference>
<dbReference type="AlphaFoldDB" id="C0PPD8"/>
<proteinExistence type="evidence at transcript level"/>
<organism evidence="1">
    <name type="scientific">Zea mays</name>
    <name type="common">Maize</name>
    <dbReference type="NCBI Taxonomy" id="4577"/>
    <lineage>
        <taxon>Eukaryota</taxon>
        <taxon>Viridiplantae</taxon>
        <taxon>Streptophyta</taxon>
        <taxon>Embryophyta</taxon>
        <taxon>Tracheophyta</taxon>
        <taxon>Spermatophyta</taxon>
        <taxon>Magnoliopsida</taxon>
        <taxon>Liliopsida</taxon>
        <taxon>Poales</taxon>
        <taxon>Poaceae</taxon>
        <taxon>PACMAD clade</taxon>
        <taxon>Panicoideae</taxon>
        <taxon>Andropogonodae</taxon>
        <taxon>Andropogoneae</taxon>
        <taxon>Tripsacinae</taxon>
        <taxon>Zea</taxon>
    </lineage>
</organism>
<accession>C0PPD8</accession>
<protein>
    <submittedName>
        <fullName evidence="1">Uncharacterized protein</fullName>
    </submittedName>
</protein>
<evidence type="ECO:0000313" key="1">
    <source>
        <dbReference type="EMBL" id="ACN37054.1"/>
    </source>
</evidence>
<name>C0PPD8_MAIZE</name>
<sequence>MTSLADSSSPLLLSINGDSRALSSLLPTQAPHLSSSPLHCSTPSFVAFAGVRRSLPEPVEFAGVCRSSPEFTGATYSLSVVEPRSPSGRNPSIRPRHTHEPEVVGDPNLFYVFYKLLSIRFMCCIVRLL</sequence>
<reference evidence="1" key="1">
    <citation type="journal article" date="2009" name="PLoS Genet.">
        <title>Sequencing, mapping, and analysis of 27,455 maize full-length cDNAs.</title>
        <authorList>
            <person name="Soderlund C."/>
            <person name="Descour A."/>
            <person name="Kudrna D."/>
            <person name="Bomhoff M."/>
            <person name="Boyd L."/>
            <person name="Currie J."/>
            <person name="Angelova A."/>
            <person name="Collura K."/>
            <person name="Wissotski M."/>
            <person name="Ashley E."/>
            <person name="Morrow D."/>
            <person name="Fernandes J."/>
            <person name="Walbot V."/>
            <person name="Yu Y."/>
        </authorList>
    </citation>
    <scope>NUCLEOTIDE SEQUENCE</scope>
    <source>
        <strain evidence="1">B73</strain>
    </source>
</reference>